<keyword evidence="7" id="KW-1185">Reference proteome</keyword>
<dbReference type="InterPro" id="IPR015422">
    <property type="entry name" value="PyrdxlP-dep_Trfase_small"/>
</dbReference>
<name>A0A5B8XC58_9RICK</name>
<dbReference type="InterPro" id="IPR050103">
    <property type="entry name" value="Class-III_PLP-dep_AT"/>
</dbReference>
<sequence>MEYLLPVVNRSNLLITHGKGGYLYCEKGEKYLDFISGIAVNVFGHADEKITEILASQSKEMMHIANYFRTSQLEYAAKRLTELSIGGKAFFLNSGTESVETAIKIARRYFWHKNSDKYEIICFKKSFHGRTIASIAAQGNAKYLEGFEPRLQGFLHADLNDINSVKNLISSKTAAIMLEPIQGEGGVMACTQEFLAQIRNICDENDILLILDEVQSGVGRTGTLYAFEQFGIKPDILITAKGLAAGYPVGACVASNKVAPCMTPGSHGSTFGCNPMAAKLVGYVLDEVSKPKFLENVKTASEKIIQAVNKIQEKTDLITEIRGKGLLLGIKINEKITNQDFVLKARENHLLLAPSSADNIIRLLPRLNITDDEIADFGEKLQKTCDFY</sequence>
<evidence type="ECO:0000256" key="5">
    <source>
        <dbReference type="RuleBase" id="RU003560"/>
    </source>
</evidence>
<evidence type="ECO:0000313" key="7">
    <source>
        <dbReference type="Proteomes" id="UP000321934"/>
    </source>
</evidence>
<keyword evidence="2 6" id="KW-0032">Aminotransferase</keyword>
<evidence type="ECO:0000256" key="1">
    <source>
        <dbReference type="ARBA" id="ARBA00001933"/>
    </source>
</evidence>
<dbReference type="PANTHER" id="PTHR11986:SF113">
    <property type="entry name" value="SUCCINYLORNITHINE TRANSAMINASE"/>
    <property type="match status" value="1"/>
</dbReference>
<dbReference type="Proteomes" id="UP000321934">
    <property type="component" value="Chromosome"/>
</dbReference>
<dbReference type="SUPFAM" id="SSF53383">
    <property type="entry name" value="PLP-dependent transferases"/>
    <property type="match status" value="1"/>
</dbReference>
<dbReference type="RefSeq" id="WP_146820162.1">
    <property type="nucleotide sequence ID" value="NZ_CP029077.1"/>
</dbReference>
<dbReference type="GO" id="GO:0008483">
    <property type="term" value="F:transaminase activity"/>
    <property type="evidence" value="ECO:0007669"/>
    <property type="project" value="UniProtKB-KW"/>
</dbReference>
<evidence type="ECO:0000313" key="6">
    <source>
        <dbReference type="EMBL" id="QED22850.1"/>
    </source>
</evidence>
<comment type="cofactor">
    <cofactor evidence="1">
        <name>pyridoxal 5'-phosphate</name>
        <dbReference type="ChEBI" id="CHEBI:597326"/>
    </cofactor>
</comment>
<dbReference type="GO" id="GO:0030170">
    <property type="term" value="F:pyridoxal phosphate binding"/>
    <property type="evidence" value="ECO:0007669"/>
    <property type="project" value="InterPro"/>
</dbReference>
<gene>
    <name evidence="6" type="ORF">Deia_00036</name>
</gene>
<organism evidence="6 7">
    <name type="scientific">Candidatus Deianiraea vastatrix</name>
    <dbReference type="NCBI Taxonomy" id="2163644"/>
    <lineage>
        <taxon>Bacteria</taxon>
        <taxon>Pseudomonadati</taxon>
        <taxon>Pseudomonadota</taxon>
        <taxon>Alphaproteobacteria</taxon>
        <taxon>Rickettsiales</taxon>
        <taxon>Candidatus Deianiraeaceae</taxon>
        <taxon>Candidatus Deianiraea</taxon>
    </lineage>
</organism>
<dbReference type="PANTHER" id="PTHR11986">
    <property type="entry name" value="AMINOTRANSFERASE CLASS III"/>
    <property type="match status" value="1"/>
</dbReference>
<dbReference type="PROSITE" id="PS00600">
    <property type="entry name" value="AA_TRANSFER_CLASS_3"/>
    <property type="match status" value="1"/>
</dbReference>
<evidence type="ECO:0000256" key="2">
    <source>
        <dbReference type="ARBA" id="ARBA00022576"/>
    </source>
</evidence>
<evidence type="ECO:0000256" key="4">
    <source>
        <dbReference type="ARBA" id="ARBA00022898"/>
    </source>
</evidence>
<proteinExistence type="inferred from homology"/>
<dbReference type="InterPro" id="IPR049704">
    <property type="entry name" value="Aminotrans_3_PPA_site"/>
</dbReference>
<dbReference type="AlphaFoldDB" id="A0A5B8XC58"/>
<dbReference type="Gene3D" id="3.40.640.10">
    <property type="entry name" value="Type I PLP-dependent aspartate aminotransferase-like (Major domain)"/>
    <property type="match status" value="1"/>
</dbReference>
<dbReference type="InterPro" id="IPR015424">
    <property type="entry name" value="PyrdxlP-dep_Trfase"/>
</dbReference>
<protein>
    <submittedName>
        <fullName evidence="6">Acetylornithine/succinyldiaminopimelate aminotransferase</fullName>
    </submittedName>
</protein>
<dbReference type="GO" id="GO:0006526">
    <property type="term" value="P:L-arginine biosynthetic process"/>
    <property type="evidence" value="ECO:0007669"/>
    <property type="project" value="UniProtKB-ARBA"/>
</dbReference>
<dbReference type="Gene3D" id="3.90.1150.10">
    <property type="entry name" value="Aspartate Aminotransferase, domain 1"/>
    <property type="match status" value="1"/>
</dbReference>
<dbReference type="InterPro" id="IPR015421">
    <property type="entry name" value="PyrdxlP-dep_Trfase_major"/>
</dbReference>
<dbReference type="FunFam" id="3.40.640.10:FF:000004">
    <property type="entry name" value="Acetylornithine aminotransferase"/>
    <property type="match status" value="1"/>
</dbReference>
<dbReference type="EMBL" id="CP029077">
    <property type="protein sequence ID" value="QED22850.1"/>
    <property type="molecule type" value="Genomic_DNA"/>
</dbReference>
<comment type="similarity">
    <text evidence="5">Belongs to the class-III pyridoxal-phosphate-dependent aminotransferase family.</text>
</comment>
<dbReference type="GO" id="GO:0042802">
    <property type="term" value="F:identical protein binding"/>
    <property type="evidence" value="ECO:0007669"/>
    <property type="project" value="TreeGrafter"/>
</dbReference>
<dbReference type="CDD" id="cd00610">
    <property type="entry name" value="OAT_like"/>
    <property type="match status" value="1"/>
</dbReference>
<reference evidence="6 7" key="1">
    <citation type="journal article" date="2019" name="ISME J.">
        <title>Deianiraea, an extracellular bacterium associated with the ciliate Paramecium, suggests an alternative scenario for the evolution of Rickettsiales.</title>
        <authorList>
            <person name="Castelli M."/>
            <person name="Sabaneyeva E."/>
            <person name="Lanzoni O."/>
            <person name="Lebedeva N."/>
            <person name="Floriano A.M."/>
            <person name="Gaiarsa S."/>
            <person name="Benken K."/>
            <person name="Modeo L."/>
            <person name="Bandi C."/>
            <person name="Potekhin A."/>
            <person name="Sassera D."/>
            <person name="Petroni G."/>
        </authorList>
    </citation>
    <scope>NUCLEOTIDE SEQUENCE [LARGE SCALE GENOMIC DNA]</scope>
    <source>
        <strain evidence="6">CyL4-1</strain>
    </source>
</reference>
<keyword evidence="4 5" id="KW-0663">Pyridoxal phosphate</keyword>
<dbReference type="NCBIfam" id="TIGR00707">
    <property type="entry name" value="argD"/>
    <property type="match status" value="1"/>
</dbReference>
<dbReference type="OrthoDB" id="9801834at2"/>
<evidence type="ECO:0000256" key="3">
    <source>
        <dbReference type="ARBA" id="ARBA00022679"/>
    </source>
</evidence>
<dbReference type="InterPro" id="IPR005814">
    <property type="entry name" value="Aminotrans_3"/>
</dbReference>
<dbReference type="NCBIfam" id="NF002325">
    <property type="entry name" value="PRK01278.1"/>
    <property type="match status" value="1"/>
</dbReference>
<accession>A0A5B8XC58</accession>
<dbReference type="PIRSF" id="PIRSF000521">
    <property type="entry name" value="Transaminase_4ab_Lys_Orn"/>
    <property type="match status" value="1"/>
</dbReference>
<dbReference type="InterPro" id="IPR004636">
    <property type="entry name" value="AcOrn/SuccOrn_fam"/>
</dbReference>
<dbReference type="Pfam" id="PF00202">
    <property type="entry name" value="Aminotran_3"/>
    <property type="match status" value="1"/>
</dbReference>
<keyword evidence="3 6" id="KW-0808">Transferase</keyword>